<evidence type="ECO:0000313" key="3">
    <source>
        <dbReference type="EMBL" id="WXB12037.1"/>
    </source>
</evidence>
<dbReference type="InterPro" id="IPR052558">
    <property type="entry name" value="Siderophore_Hydrolase_D"/>
</dbReference>
<dbReference type="PANTHER" id="PTHR40841">
    <property type="entry name" value="SIDEROPHORE TRIACETYLFUSARININE C ESTERASE"/>
    <property type="match status" value="1"/>
</dbReference>
<keyword evidence="4" id="KW-1185">Reference proteome</keyword>
<accession>A0ABZ2LMA1</accession>
<dbReference type="SUPFAM" id="SSF53474">
    <property type="entry name" value="alpha/beta-Hydrolases"/>
    <property type="match status" value="1"/>
</dbReference>
<dbReference type="PANTHER" id="PTHR40841:SF2">
    <property type="entry name" value="SIDEROPHORE-DEGRADING ESTERASE (EUROFUNG)"/>
    <property type="match status" value="1"/>
</dbReference>
<proteinExistence type="inferred from homology"/>
<gene>
    <name evidence="3" type="ORF">LZC94_29805</name>
</gene>
<evidence type="ECO:0000256" key="2">
    <source>
        <dbReference type="ARBA" id="ARBA00022801"/>
    </source>
</evidence>
<dbReference type="RefSeq" id="WP_394821654.1">
    <property type="nucleotide sequence ID" value="NZ_CP089984.1"/>
</dbReference>
<dbReference type="Gene3D" id="3.40.50.1820">
    <property type="entry name" value="alpha/beta hydrolase"/>
    <property type="match status" value="1"/>
</dbReference>
<dbReference type="Pfam" id="PF00756">
    <property type="entry name" value="Esterase"/>
    <property type="match status" value="1"/>
</dbReference>
<name>A0ABZ2LMA1_9BACT</name>
<dbReference type="Proteomes" id="UP001370348">
    <property type="component" value="Chromosome"/>
</dbReference>
<dbReference type="InterPro" id="IPR000801">
    <property type="entry name" value="Esterase-like"/>
</dbReference>
<evidence type="ECO:0008006" key="5">
    <source>
        <dbReference type="Google" id="ProtNLM"/>
    </source>
</evidence>
<sequence>MTPFTLARTERLLLERRVSGGDGRIARSAYCIDVAIPEGPAPPAGWPSVYLLDASDCFGTCVEALRRMSRRPNATGVSPAVVVGISWPDGDAALARRQYDFTTARHGMASKEAGGAHAFLAFLQEGVKPLVAERLPLDEGRQTLFGHSLAGYFALWVLTHRPRAFRSYAAISPSIWWDRNGLLDAAFRVALGDRRVLIALGEWEDELPPWQATSSDRAEVIARRKARAMVANARELSMRLQAALGEDGVRWLLLPEEDHASIVSVAIPRMLRLASLP</sequence>
<reference evidence="3 4" key="1">
    <citation type="submission" date="2021-12" db="EMBL/GenBank/DDBJ databases">
        <title>Discovery of the Pendulisporaceae a myxobacterial family with distinct sporulation behavior and unique specialized metabolism.</title>
        <authorList>
            <person name="Garcia R."/>
            <person name="Popoff A."/>
            <person name="Bader C.D."/>
            <person name="Loehr J."/>
            <person name="Walesch S."/>
            <person name="Walt C."/>
            <person name="Boldt J."/>
            <person name="Bunk B."/>
            <person name="Haeckl F.J.F.P.J."/>
            <person name="Gunesch A.P."/>
            <person name="Birkelbach J."/>
            <person name="Nuebel U."/>
            <person name="Pietschmann T."/>
            <person name="Bach T."/>
            <person name="Mueller R."/>
        </authorList>
    </citation>
    <scope>NUCLEOTIDE SEQUENCE [LARGE SCALE GENOMIC DNA]</scope>
    <source>
        <strain evidence="3 4">MSr11954</strain>
    </source>
</reference>
<organism evidence="3 4">
    <name type="scientific">Pendulispora albinea</name>
    <dbReference type="NCBI Taxonomy" id="2741071"/>
    <lineage>
        <taxon>Bacteria</taxon>
        <taxon>Pseudomonadati</taxon>
        <taxon>Myxococcota</taxon>
        <taxon>Myxococcia</taxon>
        <taxon>Myxococcales</taxon>
        <taxon>Sorangiineae</taxon>
        <taxon>Pendulisporaceae</taxon>
        <taxon>Pendulispora</taxon>
    </lineage>
</organism>
<comment type="similarity">
    <text evidence="1">Belongs to the esterase D family.</text>
</comment>
<evidence type="ECO:0000256" key="1">
    <source>
        <dbReference type="ARBA" id="ARBA00005622"/>
    </source>
</evidence>
<protein>
    <recommendedName>
        <fullName evidence="5">Esterase</fullName>
    </recommendedName>
</protein>
<evidence type="ECO:0000313" key="4">
    <source>
        <dbReference type="Proteomes" id="UP001370348"/>
    </source>
</evidence>
<dbReference type="InterPro" id="IPR029058">
    <property type="entry name" value="AB_hydrolase_fold"/>
</dbReference>
<keyword evidence="2" id="KW-0378">Hydrolase</keyword>
<dbReference type="EMBL" id="CP089984">
    <property type="protein sequence ID" value="WXB12037.1"/>
    <property type="molecule type" value="Genomic_DNA"/>
</dbReference>